<reference evidence="1 2" key="1">
    <citation type="journal article" date="2013" name="Nat. Genet.">
        <title>The genome of the hydatid tapeworm Echinococcus granulosus.</title>
        <authorList>
            <person name="Zheng H."/>
            <person name="Zhang W."/>
            <person name="Zhang L."/>
            <person name="Zhang Z."/>
            <person name="Li J."/>
            <person name="Lu G."/>
            <person name="Zhu Y."/>
            <person name="Wang Y."/>
            <person name="Huang Y."/>
            <person name="Liu J."/>
            <person name="Kang H."/>
            <person name="Chen J."/>
            <person name="Wang L."/>
            <person name="Chen A."/>
            <person name="Yu S."/>
            <person name="Gao Z."/>
            <person name="Jin L."/>
            <person name="Gu W."/>
            <person name="Wang Z."/>
            <person name="Zhao L."/>
            <person name="Shi B."/>
            <person name="Wen H."/>
            <person name="Lin R."/>
            <person name="Jones M.K."/>
            <person name="Brejova B."/>
            <person name="Vinar T."/>
            <person name="Zhao G."/>
            <person name="McManus D.P."/>
            <person name="Chen Z."/>
            <person name="Zhou Y."/>
            <person name="Wang S."/>
        </authorList>
    </citation>
    <scope>NUCLEOTIDE SEQUENCE [LARGE SCALE GENOMIC DNA]</scope>
</reference>
<organism evidence="1 2">
    <name type="scientific">Echinococcus granulosus</name>
    <name type="common">Hydatid tapeworm</name>
    <dbReference type="NCBI Taxonomy" id="6210"/>
    <lineage>
        <taxon>Eukaryota</taxon>
        <taxon>Metazoa</taxon>
        <taxon>Spiralia</taxon>
        <taxon>Lophotrochozoa</taxon>
        <taxon>Platyhelminthes</taxon>
        <taxon>Cestoda</taxon>
        <taxon>Eucestoda</taxon>
        <taxon>Cyclophyllidea</taxon>
        <taxon>Taeniidae</taxon>
        <taxon>Echinococcus</taxon>
        <taxon>Echinococcus granulosus group</taxon>
    </lineage>
</organism>
<dbReference type="CTD" id="36346334"/>
<dbReference type="GeneID" id="36346334"/>
<accession>W6U0H0</accession>
<comment type="caution">
    <text evidence="1">The sequence shown here is derived from an EMBL/GenBank/DDBJ whole genome shotgun (WGS) entry which is preliminary data.</text>
</comment>
<keyword evidence="2" id="KW-1185">Reference proteome</keyword>
<dbReference type="RefSeq" id="XP_024345719.1">
    <property type="nucleotide sequence ID" value="XM_024499868.1"/>
</dbReference>
<dbReference type="KEGG" id="egl:EGR_10619"/>
<dbReference type="EMBL" id="APAU02000242">
    <property type="protein sequence ID" value="EUB54523.1"/>
    <property type="molecule type" value="Genomic_DNA"/>
</dbReference>
<sequence length="302" mass="34051">MAKKVKNGCERERKDEQSWRDGLTKSKLIKESVSDLVKGACIGHKIHQKMTPPISTLKLFTKETQKVKDEIVAALCLVNWHQCGVWNPKAVCLWLTDAQINLTLKRPLTALIFCCLHSLCGSKYAVTSATPKFVVKHYQVFVDHDEGNTSVETYLIFDNAPLGKFYVRSSKIALVFDGHLPLKAHALNWLVQQAKVNADDEEDPLASHWTLCSVTHQYKEPSLKIKKCITLEAKESTCEFPPQGLKCGDKNEAFYSTHSSRSEVREMSEDGFVYTDQPLLVAFQEGGLPYVRIILHSVNKSQ</sequence>
<name>W6U0H0_ECHGR</name>
<evidence type="ECO:0000313" key="2">
    <source>
        <dbReference type="Proteomes" id="UP000019149"/>
    </source>
</evidence>
<gene>
    <name evidence="1" type="ORF">EGR_10619</name>
</gene>
<dbReference type="Proteomes" id="UP000019149">
    <property type="component" value="Unassembled WGS sequence"/>
</dbReference>
<proteinExistence type="predicted"/>
<protein>
    <submittedName>
        <fullName evidence="1">Uncharacterized protein</fullName>
    </submittedName>
</protein>
<evidence type="ECO:0000313" key="1">
    <source>
        <dbReference type="EMBL" id="EUB54523.1"/>
    </source>
</evidence>
<dbReference type="AlphaFoldDB" id="W6U0H0"/>